<dbReference type="Proteomes" id="UP000239216">
    <property type="component" value="Chromosome"/>
</dbReference>
<dbReference type="InterPro" id="IPR016181">
    <property type="entry name" value="Acyl_CoA_acyltransferase"/>
</dbReference>
<keyword evidence="2" id="KW-0808">Transferase</keyword>
<protein>
    <submittedName>
        <fullName evidence="2">GNAT family N-acetyltransferase</fullName>
    </submittedName>
</protein>
<dbReference type="AlphaFoldDB" id="A0A2R3P7N8"/>
<feature type="domain" description="N-acetyltransferase" evidence="1">
    <location>
        <begin position="127"/>
        <end position="261"/>
    </location>
</feature>
<name>A0A2R3P7N8_MESFO</name>
<dbReference type="EMBL" id="CP022513">
    <property type="protein sequence ID" value="AVN64510.1"/>
    <property type="molecule type" value="Genomic_DNA"/>
</dbReference>
<dbReference type="GO" id="GO:0008080">
    <property type="term" value="F:N-acetyltransferase activity"/>
    <property type="evidence" value="ECO:0007669"/>
    <property type="project" value="TreeGrafter"/>
</dbReference>
<reference evidence="2 3" key="1">
    <citation type="submission" date="2017-07" db="EMBL/GenBank/DDBJ databases">
        <title>Comparative genomic analysis of Mesoplasma florum.</title>
        <authorList>
            <person name="Baby V."/>
            <person name="Lachance J.-C."/>
            <person name="Gagnon J."/>
            <person name="Lucier J.-F."/>
            <person name="Matteau D."/>
            <person name="Knight T.F."/>
            <person name="Rodrigue S."/>
        </authorList>
    </citation>
    <scope>NUCLEOTIDE SEQUENCE [LARGE SCALE GENOMIC DNA]</scope>
    <source>
        <strain evidence="2 3">CnuA-2</strain>
    </source>
</reference>
<dbReference type="SUPFAM" id="SSF55729">
    <property type="entry name" value="Acyl-CoA N-acyltransferases (Nat)"/>
    <property type="match status" value="1"/>
</dbReference>
<organism evidence="2 3">
    <name type="scientific">Mesoplasma florum</name>
    <name type="common">Acholeplasma florum</name>
    <dbReference type="NCBI Taxonomy" id="2151"/>
    <lineage>
        <taxon>Bacteria</taxon>
        <taxon>Bacillati</taxon>
        <taxon>Mycoplasmatota</taxon>
        <taxon>Mollicutes</taxon>
        <taxon>Entomoplasmatales</taxon>
        <taxon>Entomoplasmataceae</taxon>
        <taxon>Mesoplasma</taxon>
    </lineage>
</organism>
<dbReference type="PANTHER" id="PTHR13355:SF15">
    <property type="entry name" value="GCN5-RELATED N-ACETYLTRANSFERASE 3, CHLOROPLASTIC"/>
    <property type="match status" value="1"/>
</dbReference>
<dbReference type="RefSeq" id="WP_051612858.1">
    <property type="nucleotide sequence ID" value="NZ_CP022513.1"/>
</dbReference>
<gene>
    <name evidence="2" type="ORF">CG003_02450</name>
</gene>
<proteinExistence type="predicted"/>
<evidence type="ECO:0000259" key="1">
    <source>
        <dbReference type="PROSITE" id="PS51186"/>
    </source>
</evidence>
<dbReference type="InterPro" id="IPR039143">
    <property type="entry name" value="GNPNAT1-like"/>
</dbReference>
<sequence>MKKKFKMHNAHANDLINNFAKYYANPIEEYIKQNFKWETDHVCIITKDQRNNLTVVSNDLLKLDNNQIKEIIKEQNAMTWINFSNNEHNENHEVLIKNNFELLHVYQAMVLKTENWEIKDSLSNPNIKVVENQNEVKAFTDIIENTFDLETIVLDKYLPIHEYNLENKVNHMILVKDQNNKFVGTGNIYFDDQHAVIDDISVLVEARGKGYAKMIMFHLISYAKQIGKSEVLLFGTEDGTPVYEKLGFKLIDTYMEVFYKK</sequence>
<dbReference type="Pfam" id="PF00583">
    <property type="entry name" value="Acetyltransf_1"/>
    <property type="match status" value="1"/>
</dbReference>
<accession>A0A2R3P7N8</accession>
<dbReference type="CDD" id="cd04301">
    <property type="entry name" value="NAT_SF"/>
    <property type="match status" value="1"/>
</dbReference>
<dbReference type="Gene3D" id="3.40.630.30">
    <property type="match status" value="1"/>
</dbReference>
<dbReference type="PANTHER" id="PTHR13355">
    <property type="entry name" value="GLUCOSAMINE 6-PHOSPHATE N-ACETYLTRANSFERASE"/>
    <property type="match status" value="1"/>
</dbReference>
<evidence type="ECO:0000313" key="3">
    <source>
        <dbReference type="Proteomes" id="UP000239216"/>
    </source>
</evidence>
<dbReference type="InterPro" id="IPR000182">
    <property type="entry name" value="GNAT_dom"/>
</dbReference>
<evidence type="ECO:0000313" key="2">
    <source>
        <dbReference type="EMBL" id="AVN64510.1"/>
    </source>
</evidence>
<dbReference type="PROSITE" id="PS51186">
    <property type="entry name" value="GNAT"/>
    <property type="match status" value="1"/>
</dbReference>